<proteinExistence type="inferred from homology"/>
<dbReference type="Pfam" id="PF03982">
    <property type="entry name" value="DAGAT"/>
    <property type="match status" value="1"/>
</dbReference>
<evidence type="ECO:0000256" key="14">
    <source>
        <dbReference type="RuleBase" id="RU367023"/>
    </source>
</evidence>
<evidence type="ECO:0000256" key="1">
    <source>
        <dbReference type="ARBA" id="ARBA00004477"/>
    </source>
</evidence>
<dbReference type="EC" id="2.3.1.-" evidence="14"/>
<keyword evidence="17" id="KW-1185">Reference proteome</keyword>
<keyword evidence="11" id="KW-0443">Lipid metabolism</keyword>
<evidence type="ECO:0000256" key="9">
    <source>
        <dbReference type="ARBA" id="ARBA00022824"/>
    </source>
</evidence>
<evidence type="ECO:0000313" key="16">
    <source>
        <dbReference type="EMBL" id="CAK0817923.1"/>
    </source>
</evidence>
<comment type="pathway">
    <text evidence="2">Glycerolipid metabolism; triacylglycerol biosynthesis.</text>
</comment>
<sequence>MGGGGQGPAGARGAGLRPQAGGPAAPTGGAGAAARSAPWWQAFLMVWLSGVAWTASIPILMFALGGSLSPHVGWPCGIGIAVGMFSVLVQVDQRLATGTVLIVSFCSAALAGGLAPFLLAVMATGMVSLNGVRRSCVSMPRFVELQRRCYGSYHRRSELRGDLESIQCGRSFFGCHPHGIFACGWISNVIWGSTFYKLAGRCFFLIDNTLRNKGLFARVLCDAFEGPHGGFRDNRRHTIERLMERGESIAMTPGAFEEATLCQVGLDRVWVQKRKGFVKFCLRHGYRVHPVYTFGESDTYNTLGGLQDLRHPAEAQQAGHPDGGLLGPAVVARGAPAERGPADLCGDAGGVPEDRRAFDRGSVDEWHGKYVQALRGLFDKYKAEAGRPDSVLEVL</sequence>
<comment type="similarity">
    <text evidence="4 14">Belongs to the diacylglycerol acyltransferase family.</text>
</comment>
<keyword evidence="12 14" id="KW-0472">Membrane</keyword>
<organism evidence="16 17">
    <name type="scientific">Prorocentrum cordatum</name>
    <dbReference type="NCBI Taxonomy" id="2364126"/>
    <lineage>
        <taxon>Eukaryota</taxon>
        <taxon>Sar</taxon>
        <taxon>Alveolata</taxon>
        <taxon>Dinophyceae</taxon>
        <taxon>Prorocentrales</taxon>
        <taxon>Prorocentraceae</taxon>
        <taxon>Prorocentrum</taxon>
    </lineage>
</organism>
<feature type="region of interest" description="Disordered" evidence="15">
    <location>
        <begin position="1"/>
        <end position="29"/>
    </location>
</feature>
<keyword evidence="9 14" id="KW-0256">Endoplasmic reticulum</keyword>
<feature type="transmembrane region" description="Helical" evidence="14">
    <location>
        <begin position="72"/>
        <end position="89"/>
    </location>
</feature>
<evidence type="ECO:0000256" key="2">
    <source>
        <dbReference type="ARBA" id="ARBA00004771"/>
    </source>
</evidence>
<feature type="transmembrane region" description="Helical" evidence="14">
    <location>
        <begin position="101"/>
        <end position="129"/>
    </location>
</feature>
<evidence type="ECO:0000256" key="7">
    <source>
        <dbReference type="ARBA" id="ARBA00022692"/>
    </source>
</evidence>
<evidence type="ECO:0000256" key="12">
    <source>
        <dbReference type="ARBA" id="ARBA00023136"/>
    </source>
</evidence>
<keyword evidence="5" id="KW-0444">Lipid biosynthesis</keyword>
<accession>A0ABN9RH45</accession>
<evidence type="ECO:0000256" key="5">
    <source>
        <dbReference type="ARBA" id="ARBA00022516"/>
    </source>
</evidence>
<keyword evidence="8" id="KW-0319">Glycerol metabolism</keyword>
<dbReference type="Proteomes" id="UP001189429">
    <property type="component" value="Unassembled WGS sequence"/>
</dbReference>
<evidence type="ECO:0000256" key="3">
    <source>
        <dbReference type="ARBA" id="ARBA00005189"/>
    </source>
</evidence>
<keyword evidence="6 14" id="KW-0808">Transferase</keyword>
<dbReference type="PANTHER" id="PTHR12317:SF0">
    <property type="entry name" value="ACYLTRANSFERASE"/>
    <property type="match status" value="1"/>
</dbReference>
<name>A0ABN9RH45_9DINO</name>
<evidence type="ECO:0000256" key="13">
    <source>
        <dbReference type="ARBA" id="ARBA00023315"/>
    </source>
</evidence>
<keyword evidence="7 14" id="KW-0812">Transmembrane</keyword>
<comment type="pathway">
    <text evidence="3">Lipid metabolism.</text>
</comment>
<keyword evidence="10 14" id="KW-1133">Transmembrane helix</keyword>
<evidence type="ECO:0000256" key="10">
    <source>
        <dbReference type="ARBA" id="ARBA00022989"/>
    </source>
</evidence>
<evidence type="ECO:0000256" key="4">
    <source>
        <dbReference type="ARBA" id="ARBA00005420"/>
    </source>
</evidence>
<dbReference type="PANTHER" id="PTHR12317">
    <property type="entry name" value="DIACYLGLYCEROL O-ACYLTRANSFERASE"/>
    <property type="match status" value="1"/>
</dbReference>
<feature type="compositionally biased region" description="Gly residues" evidence="15">
    <location>
        <begin position="1"/>
        <end position="13"/>
    </location>
</feature>
<dbReference type="EMBL" id="CAUYUJ010006602">
    <property type="protein sequence ID" value="CAK0817923.1"/>
    <property type="molecule type" value="Genomic_DNA"/>
</dbReference>
<protein>
    <recommendedName>
        <fullName evidence="14">Acyltransferase</fullName>
        <ecNumber evidence="14">2.3.1.-</ecNumber>
    </recommendedName>
</protein>
<comment type="subcellular location">
    <subcellularLocation>
        <location evidence="1 14">Endoplasmic reticulum membrane</location>
        <topology evidence="1 14">Multi-pass membrane protein</topology>
    </subcellularLocation>
</comment>
<evidence type="ECO:0000256" key="8">
    <source>
        <dbReference type="ARBA" id="ARBA00022798"/>
    </source>
</evidence>
<feature type="transmembrane region" description="Helical" evidence="14">
    <location>
        <begin position="44"/>
        <end position="66"/>
    </location>
</feature>
<gene>
    <name evidence="16" type="ORF">PCOR1329_LOCUS20363</name>
</gene>
<dbReference type="InterPro" id="IPR007130">
    <property type="entry name" value="DAGAT"/>
</dbReference>
<reference evidence="16" key="1">
    <citation type="submission" date="2023-10" db="EMBL/GenBank/DDBJ databases">
        <authorList>
            <person name="Chen Y."/>
            <person name="Shah S."/>
            <person name="Dougan E. K."/>
            <person name="Thang M."/>
            <person name="Chan C."/>
        </authorList>
    </citation>
    <scope>NUCLEOTIDE SEQUENCE [LARGE SCALE GENOMIC DNA]</scope>
</reference>
<evidence type="ECO:0000256" key="11">
    <source>
        <dbReference type="ARBA" id="ARBA00023098"/>
    </source>
</evidence>
<comment type="caution">
    <text evidence="16">The sequence shown here is derived from an EMBL/GenBank/DDBJ whole genome shotgun (WGS) entry which is preliminary data.</text>
</comment>
<evidence type="ECO:0000256" key="6">
    <source>
        <dbReference type="ARBA" id="ARBA00022679"/>
    </source>
</evidence>
<feature type="compositionally biased region" description="Low complexity" evidence="15">
    <location>
        <begin position="14"/>
        <end position="29"/>
    </location>
</feature>
<keyword evidence="13" id="KW-0012">Acyltransferase</keyword>
<evidence type="ECO:0000313" key="17">
    <source>
        <dbReference type="Proteomes" id="UP001189429"/>
    </source>
</evidence>
<evidence type="ECO:0000256" key="15">
    <source>
        <dbReference type="SAM" id="MobiDB-lite"/>
    </source>
</evidence>